<organism evidence="2 3">
    <name type="scientific">Microbacterium testaceum</name>
    <name type="common">Aureobacterium testaceum</name>
    <name type="synonym">Brevibacterium testaceum</name>
    <dbReference type="NCBI Taxonomy" id="2033"/>
    <lineage>
        <taxon>Bacteria</taxon>
        <taxon>Bacillati</taxon>
        <taxon>Actinomycetota</taxon>
        <taxon>Actinomycetes</taxon>
        <taxon>Micrococcales</taxon>
        <taxon>Microbacteriaceae</taxon>
        <taxon>Microbacterium</taxon>
    </lineage>
</organism>
<feature type="domain" description="Helix-turn-helix" evidence="1">
    <location>
        <begin position="3"/>
        <end position="30"/>
    </location>
</feature>
<sequence length="60" mass="7102">MRWLTQAQAAKRAGVSDRTIRRWVAAGELQERYGLHSEDEVINTEKRMRARRGRRRPKPV</sequence>
<dbReference type="EMBL" id="LDRV01000093">
    <property type="protein sequence ID" value="KTS09053.1"/>
    <property type="molecule type" value="Genomic_DNA"/>
</dbReference>
<dbReference type="AlphaFoldDB" id="A0A147F4P5"/>
<gene>
    <name evidence="2" type="ORF">RSA3_14220</name>
</gene>
<evidence type="ECO:0000313" key="2">
    <source>
        <dbReference type="EMBL" id="KTS09053.1"/>
    </source>
</evidence>
<dbReference type="PATRIC" id="fig|2033.7.peg.3681"/>
<name>A0A147F4P5_MICTE</name>
<dbReference type="Proteomes" id="UP000072189">
    <property type="component" value="Unassembled WGS sequence"/>
</dbReference>
<dbReference type="SUPFAM" id="SSF46955">
    <property type="entry name" value="Putative DNA-binding domain"/>
    <property type="match status" value="1"/>
</dbReference>
<accession>A0A147F4P5</accession>
<dbReference type="Pfam" id="PF12728">
    <property type="entry name" value="HTH_17"/>
    <property type="match status" value="1"/>
</dbReference>
<dbReference type="InterPro" id="IPR009061">
    <property type="entry name" value="DNA-bd_dom_put_sf"/>
</dbReference>
<reference evidence="2 3" key="1">
    <citation type="journal article" date="2016" name="Front. Microbiol.">
        <title>Genomic Resource of Rice Seed Associated Bacteria.</title>
        <authorList>
            <person name="Midha S."/>
            <person name="Bansal K."/>
            <person name="Sharma S."/>
            <person name="Kumar N."/>
            <person name="Patil P.P."/>
            <person name="Chaudhry V."/>
            <person name="Patil P.B."/>
        </authorList>
    </citation>
    <scope>NUCLEOTIDE SEQUENCE [LARGE SCALE GENOMIC DNA]</scope>
    <source>
        <strain evidence="2 3">RSA3</strain>
    </source>
</reference>
<dbReference type="InterPro" id="IPR041657">
    <property type="entry name" value="HTH_17"/>
</dbReference>
<evidence type="ECO:0000259" key="1">
    <source>
        <dbReference type="Pfam" id="PF12728"/>
    </source>
</evidence>
<comment type="caution">
    <text evidence="2">The sequence shown here is derived from an EMBL/GenBank/DDBJ whole genome shotgun (WGS) entry which is preliminary data.</text>
</comment>
<evidence type="ECO:0000313" key="3">
    <source>
        <dbReference type="Proteomes" id="UP000072189"/>
    </source>
</evidence>
<proteinExistence type="predicted"/>
<protein>
    <recommendedName>
        <fullName evidence="1">Helix-turn-helix domain-containing protein</fullName>
    </recommendedName>
</protein>